<evidence type="ECO:0000256" key="6">
    <source>
        <dbReference type="SAM" id="Phobius"/>
    </source>
</evidence>
<dbReference type="KEGG" id="cgy:CGLY_07580"/>
<gene>
    <name evidence="8" type="ORF">CGLY_07580</name>
</gene>
<feature type="domain" description="TM2" evidence="7">
    <location>
        <begin position="89"/>
        <end position="135"/>
    </location>
</feature>
<dbReference type="STRING" id="1404245.CGLY_07580"/>
<keyword evidence="3 6" id="KW-1133">Transmembrane helix</keyword>
<feature type="transmembrane region" description="Helical" evidence="6">
    <location>
        <begin position="123"/>
        <end position="144"/>
    </location>
</feature>
<sequence>MTGPEFQSSQGSDNARSAGTTGGRWSGENIQGTPYGNPTAADQAQAYSAPQGPGNGMPGYPGQYGNAGQPGPYAGAAMYPGYPTPPPSTKKKVVAALLAFFLGGTGAHNFYIGNKGRAIAQLIFLIVTWVIVIVGYSLIIAGTGTEMVATYSGETYYVDEDPDMIIGGGLLAILGYLMMGALWIWTMVEFIMILTSSGRYGRDREGYMLA</sequence>
<dbReference type="RefSeq" id="WP_227590422.1">
    <property type="nucleotide sequence ID" value="NZ_CP006842.1"/>
</dbReference>
<evidence type="ECO:0000259" key="7">
    <source>
        <dbReference type="Pfam" id="PF05154"/>
    </source>
</evidence>
<dbReference type="Pfam" id="PF05154">
    <property type="entry name" value="TM2"/>
    <property type="match status" value="1"/>
</dbReference>
<reference evidence="8 9" key="1">
    <citation type="journal article" date="2015" name="Int. J. Syst. Evol. Microbiol.">
        <title>Revisiting Corynebacterium glyciniphilum (ex Kubota et al., 1972) sp. nov., nom. rev., isolated from putrefied banana.</title>
        <authorList>
            <person name="Al-Dilaimi A."/>
            <person name="Bednarz H."/>
            <person name="Lomker A."/>
            <person name="Niehaus K."/>
            <person name="Kalinowski J."/>
            <person name="Ruckert C."/>
        </authorList>
    </citation>
    <scope>NUCLEOTIDE SEQUENCE [LARGE SCALE GENOMIC DNA]</scope>
    <source>
        <strain evidence="8">AJ 3170</strain>
    </source>
</reference>
<keyword evidence="9" id="KW-1185">Reference proteome</keyword>
<feature type="transmembrane region" description="Helical" evidence="6">
    <location>
        <begin position="164"/>
        <end position="194"/>
    </location>
</feature>
<dbReference type="Proteomes" id="UP000023703">
    <property type="component" value="Chromosome"/>
</dbReference>
<feature type="compositionally biased region" description="Polar residues" evidence="5">
    <location>
        <begin position="1"/>
        <end position="19"/>
    </location>
</feature>
<evidence type="ECO:0000313" key="8">
    <source>
        <dbReference type="EMBL" id="AHW63961.1"/>
    </source>
</evidence>
<comment type="subcellular location">
    <subcellularLocation>
        <location evidence="1">Membrane</location>
        <topology evidence="1">Multi-pass membrane protein</topology>
    </subcellularLocation>
</comment>
<dbReference type="InterPro" id="IPR007829">
    <property type="entry name" value="TM2"/>
</dbReference>
<dbReference type="AlphaFoldDB" id="X5EBF2"/>
<keyword evidence="2 6" id="KW-0812">Transmembrane</keyword>
<feature type="region of interest" description="Disordered" evidence="5">
    <location>
        <begin position="1"/>
        <end position="64"/>
    </location>
</feature>
<accession>X5EBF2</accession>
<feature type="transmembrane region" description="Helical" evidence="6">
    <location>
        <begin position="93"/>
        <end position="111"/>
    </location>
</feature>
<proteinExistence type="predicted"/>
<protein>
    <submittedName>
        <fullName evidence="8">Putative membrane protein</fullName>
    </submittedName>
</protein>
<organism evidence="8 9">
    <name type="scientific">Corynebacterium glyciniphilum AJ 3170</name>
    <dbReference type="NCBI Taxonomy" id="1404245"/>
    <lineage>
        <taxon>Bacteria</taxon>
        <taxon>Bacillati</taxon>
        <taxon>Actinomycetota</taxon>
        <taxon>Actinomycetes</taxon>
        <taxon>Mycobacteriales</taxon>
        <taxon>Corynebacteriaceae</taxon>
        <taxon>Corynebacterium</taxon>
    </lineage>
</organism>
<dbReference type="GO" id="GO:0016020">
    <property type="term" value="C:membrane"/>
    <property type="evidence" value="ECO:0007669"/>
    <property type="project" value="UniProtKB-SubCell"/>
</dbReference>
<dbReference type="HOGENOM" id="CLU_081297_1_1_11"/>
<evidence type="ECO:0000256" key="3">
    <source>
        <dbReference type="ARBA" id="ARBA00022989"/>
    </source>
</evidence>
<dbReference type="EMBL" id="CP006842">
    <property type="protein sequence ID" value="AHW63961.1"/>
    <property type="molecule type" value="Genomic_DNA"/>
</dbReference>
<name>X5EBF2_9CORY</name>
<evidence type="ECO:0000256" key="2">
    <source>
        <dbReference type="ARBA" id="ARBA00022692"/>
    </source>
</evidence>
<keyword evidence="4 6" id="KW-0472">Membrane</keyword>
<evidence type="ECO:0000256" key="4">
    <source>
        <dbReference type="ARBA" id="ARBA00023136"/>
    </source>
</evidence>
<evidence type="ECO:0000313" key="9">
    <source>
        <dbReference type="Proteomes" id="UP000023703"/>
    </source>
</evidence>
<evidence type="ECO:0000256" key="5">
    <source>
        <dbReference type="SAM" id="MobiDB-lite"/>
    </source>
</evidence>
<feature type="compositionally biased region" description="Polar residues" evidence="5">
    <location>
        <begin position="28"/>
        <end position="48"/>
    </location>
</feature>
<evidence type="ECO:0000256" key="1">
    <source>
        <dbReference type="ARBA" id="ARBA00004141"/>
    </source>
</evidence>